<gene>
    <name evidence="1" type="ORF">MAPG_05055</name>
</gene>
<protein>
    <submittedName>
        <fullName evidence="1 2">Uncharacterized protein</fullName>
    </submittedName>
</protein>
<dbReference type="EnsemblFungi" id="MAPG_05055T0">
    <property type="protein sequence ID" value="MAPG_05055T0"/>
    <property type="gene ID" value="MAPG_05055"/>
</dbReference>
<evidence type="ECO:0000313" key="3">
    <source>
        <dbReference type="Proteomes" id="UP000011715"/>
    </source>
</evidence>
<proteinExistence type="predicted"/>
<organism evidence="2 3">
    <name type="scientific">Magnaporthiopsis poae (strain ATCC 64411 / 73-15)</name>
    <name type="common">Kentucky bluegrass fungus</name>
    <name type="synonym">Magnaporthe poae</name>
    <dbReference type="NCBI Taxonomy" id="644358"/>
    <lineage>
        <taxon>Eukaryota</taxon>
        <taxon>Fungi</taxon>
        <taxon>Dikarya</taxon>
        <taxon>Ascomycota</taxon>
        <taxon>Pezizomycotina</taxon>
        <taxon>Sordariomycetes</taxon>
        <taxon>Sordariomycetidae</taxon>
        <taxon>Magnaporthales</taxon>
        <taxon>Magnaporthaceae</taxon>
        <taxon>Magnaporthiopsis</taxon>
    </lineage>
</organism>
<accession>A0A0C4DYD7</accession>
<reference evidence="1" key="2">
    <citation type="submission" date="2010-05" db="EMBL/GenBank/DDBJ databases">
        <title>The Genome Sequence of Magnaporthe poae strain ATCC 64411.</title>
        <authorList>
            <consortium name="The Broad Institute Genome Sequencing Platform"/>
            <consortium name="Broad Institute Genome Sequencing Center for Infectious Disease"/>
            <person name="Ma L.-J."/>
            <person name="Dead R."/>
            <person name="Young S."/>
            <person name="Zeng Q."/>
            <person name="Koehrsen M."/>
            <person name="Alvarado L."/>
            <person name="Berlin A."/>
            <person name="Chapman S.B."/>
            <person name="Chen Z."/>
            <person name="Freedman E."/>
            <person name="Gellesch M."/>
            <person name="Goldberg J."/>
            <person name="Griggs A."/>
            <person name="Gujja S."/>
            <person name="Heilman E.R."/>
            <person name="Heiman D."/>
            <person name="Hepburn T."/>
            <person name="Howarth C."/>
            <person name="Jen D."/>
            <person name="Larson L."/>
            <person name="Mehta T."/>
            <person name="Neiman D."/>
            <person name="Pearson M."/>
            <person name="Roberts A."/>
            <person name="Saif S."/>
            <person name="Shea T."/>
            <person name="Shenoy N."/>
            <person name="Sisk P."/>
            <person name="Stolte C."/>
            <person name="Sykes S."/>
            <person name="Walk T."/>
            <person name="White J."/>
            <person name="Yandava C."/>
            <person name="Haas B."/>
            <person name="Nusbaum C."/>
            <person name="Birren B."/>
        </authorList>
    </citation>
    <scope>NUCLEOTIDE SEQUENCE</scope>
    <source>
        <strain evidence="1">ATCC 64411</strain>
    </source>
</reference>
<evidence type="ECO:0000313" key="2">
    <source>
        <dbReference type="EnsemblFungi" id="MAPG_05055T0"/>
    </source>
</evidence>
<reference evidence="1" key="3">
    <citation type="submission" date="2011-03" db="EMBL/GenBank/DDBJ databases">
        <title>Annotation of Magnaporthe poae ATCC 64411.</title>
        <authorList>
            <person name="Ma L.-J."/>
            <person name="Dead R."/>
            <person name="Young S.K."/>
            <person name="Zeng Q."/>
            <person name="Gargeya S."/>
            <person name="Fitzgerald M."/>
            <person name="Haas B."/>
            <person name="Abouelleil A."/>
            <person name="Alvarado L."/>
            <person name="Arachchi H.M."/>
            <person name="Berlin A."/>
            <person name="Brown A."/>
            <person name="Chapman S.B."/>
            <person name="Chen Z."/>
            <person name="Dunbar C."/>
            <person name="Freedman E."/>
            <person name="Gearin G."/>
            <person name="Gellesch M."/>
            <person name="Goldberg J."/>
            <person name="Griggs A."/>
            <person name="Gujja S."/>
            <person name="Heiman D."/>
            <person name="Howarth C."/>
            <person name="Larson L."/>
            <person name="Lui A."/>
            <person name="MacDonald P.J.P."/>
            <person name="Mehta T."/>
            <person name="Montmayeur A."/>
            <person name="Murphy C."/>
            <person name="Neiman D."/>
            <person name="Pearson M."/>
            <person name="Priest M."/>
            <person name="Roberts A."/>
            <person name="Saif S."/>
            <person name="Shea T."/>
            <person name="Shenoy N."/>
            <person name="Sisk P."/>
            <person name="Stolte C."/>
            <person name="Sykes S."/>
            <person name="Yandava C."/>
            <person name="Wortman J."/>
            <person name="Nusbaum C."/>
            <person name="Birren B."/>
        </authorList>
    </citation>
    <scope>NUCLEOTIDE SEQUENCE</scope>
    <source>
        <strain evidence="1">ATCC 64411</strain>
    </source>
</reference>
<reference evidence="3" key="1">
    <citation type="submission" date="2010-05" db="EMBL/GenBank/DDBJ databases">
        <title>The genome sequence of Magnaporthe poae strain ATCC 64411.</title>
        <authorList>
            <person name="Ma L.-J."/>
            <person name="Dead R."/>
            <person name="Young S."/>
            <person name="Zeng Q."/>
            <person name="Koehrsen M."/>
            <person name="Alvarado L."/>
            <person name="Berlin A."/>
            <person name="Chapman S.B."/>
            <person name="Chen Z."/>
            <person name="Freedman E."/>
            <person name="Gellesch M."/>
            <person name="Goldberg J."/>
            <person name="Griggs A."/>
            <person name="Gujja S."/>
            <person name="Heilman E.R."/>
            <person name="Heiman D."/>
            <person name="Hepburn T."/>
            <person name="Howarth C."/>
            <person name="Jen D."/>
            <person name="Larson L."/>
            <person name="Mehta T."/>
            <person name="Neiman D."/>
            <person name="Pearson M."/>
            <person name="Roberts A."/>
            <person name="Saif S."/>
            <person name="Shea T."/>
            <person name="Shenoy N."/>
            <person name="Sisk P."/>
            <person name="Stolte C."/>
            <person name="Sykes S."/>
            <person name="Walk T."/>
            <person name="White J."/>
            <person name="Yandava C."/>
            <person name="Haas B."/>
            <person name="Nusbaum C."/>
            <person name="Birren B."/>
        </authorList>
    </citation>
    <scope>NUCLEOTIDE SEQUENCE [LARGE SCALE GENOMIC DNA]</scope>
    <source>
        <strain evidence="3">ATCC 64411 / 73-15</strain>
    </source>
</reference>
<keyword evidence="3" id="KW-1185">Reference proteome</keyword>
<name>A0A0C4DYD7_MAGP6</name>
<reference evidence="2" key="5">
    <citation type="submission" date="2015-06" db="UniProtKB">
        <authorList>
            <consortium name="EnsemblFungi"/>
        </authorList>
    </citation>
    <scope>IDENTIFICATION</scope>
    <source>
        <strain evidence="2">ATCC 64411</strain>
    </source>
</reference>
<reference evidence="2" key="4">
    <citation type="journal article" date="2015" name="G3 (Bethesda)">
        <title>Genome sequences of three phytopathogenic species of the Magnaporthaceae family of fungi.</title>
        <authorList>
            <person name="Okagaki L.H."/>
            <person name="Nunes C.C."/>
            <person name="Sailsbery J."/>
            <person name="Clay B."/>
            <person name="Brown D."/>
            <person name="John T."/>
            <person name="Oh Y."/>
            <person name="Young N."/>
            <person name="Fitzgerald M."/>
            <person name="Haas B.J."/>
            <person name="Zeng Q."/>
            <person name="Young S."/>
            <person name="Adiconis X."/>
            <person name="Fan L."/>
            <person name="Levin J.Z."/>
            <person name="Mitchell T.K."/>
            <person name="Okubara P.A."/>
            <person name="Farman M.L."/>
            <person name="Kohn L.M."/>
            <person name="Birren B."/>
            <person name="Ma L.-J."/>
            <person name="Dean R.A."/>
        </authorList>
    </citation>
    <scope>NUCLEOTIDE SEQUENCE</scope>
    <source>
        <strain evidence="2">ATCC 64411 / 73-15</strain>
    </source>
</reference>
<dbReference type="AlphaFoldDB" id="A0A0C4DYD7"/>
<dbReference type="Proteomes" id="UP000011715">
    <property type="component" value="Unassembled WGS sequence"/>
</dbReference>
<dbReference type="EMBL" id="ADBL01001190">
    <property type="status" value="NOT_ANNOTATED_CDS"/>
    <property type="molecule type" value="Genomic_DNA"/>
</dbReference>
<dbReference type="VEuPathDB" id="FungiDB:MAPG_05055"/>
<dbReference type="EMBL" id="GL876969">
    <property type="protein sequence ID" value="KLU86036.1"/>
    <property type="molecule type" value="Genomic_DNA"/>
</dbReference>
<sequence length="140" mass="14812">MKSVLAVASLPRVHQPPAWRKGSDRLKTAPGINERSALFSHLGTLSIYVRYKVAIESGGLHLRAAATCFPFPGGTSSPGHLFSSFSPPGIQGDPDGFSVDVDFIISGLTTSTSEIPTYLGTRLPAPTNRAWHGLGVRPAS</sequence>
<evidence type="ECO:0000313" key="1">
    <source>
        <dbReference type="EMBL" id="KLU86036.1"/>
    </source>
</evidence>